<gene>
    <name evidence="2" type="ORF">Ade02nite_21870</name>
</gene>
<feature type="compositionally biased region" description="Basic and acidic residues" evidence="1">
    <location>
        <begin position="152"/>
        <end position="161"/>
    </location>
</feature>
<keyword evidence="3" id="KW-1185">Reference proteome</keyword>
<feature type="compositionally biased region" description="Low complexity" evidence="1">
    <location>
        <begin position="135"/>
        <end position="151"/>
    </location>
</feature>
<evidence type="ECO:0000256" key="1">
    <source>
        <dbReference type="SAM" id="MobiDB-lite"/>
    </source>
</evidence>
<reference evidence="2 3" key="1">
    <citation type="submission" date="2021-01" db="EMBL/GenBank/DDBJ databases">
        <title>Whole genome shotgun sequence of Actinoplanes deccanensis NBRC 13994.</title>
        <authorList>
            <person name="Komaki H."/>
            <person name="Tamura T."/>
        </authorList>
    </citation>
    <scope>NUCLEOTIDE SEQUENCE [LARGE SCALE GENOMIC DNA]</scope>
    <source>
        <strain evidence="2 3">NBRC 13994</strain>
    </source>
</reference>
<feature type="compositionally biased region" description="Low complexity" evidence="1">
    <location>
        <begin position="14"/>
        <end position="66"/>
    </location>
</feature>
<feature type="compositionally biased region" description="Basic and acidic residues" evidence="1">
    <location>
        <begin position="125"/>
        <end position="134"/>
    </location>
</feature>
<organism evidence="2 3">
    <name type="scientific">Paractinoplanes deccanensis</name>
    <dbReference type="NCBI Taxonomy" id="113561"/>
    <lineage>
        <taxon>Bacteria</taxon>
        <taxon>Bacillati</taxon>
        <taxon>Actinomycetota</taxon>
        <taxon>Actinomycetes</taxon>
        <taxon>Micromonosporales</taxon>
        <taxon>Micromonosporaceae</taxon>
        <taxon>Paractinoplanes</taxon>
    </lineage>
</organism>
<proteinExistence type="predicted"/>
<feature type="compositionally biased region" description="Low complexity" evidence="1">
    <location>
        <begin position="74"/>
        <end position="85"/>
    </location>
</feature>
<dbReference type="Proteomes" id="UP000609879">
    <property type="component" value="Unassembled WGS sequence"/>
</dbReference>
<dbReference type="EMBL" id="BOMI01000036">
    <property type="protein sequence ID" value="GID73546.1"/>
    <property type="molecule type" value="Genomic_DNA"/>
</dbReference>
<protein>
    <submittedName>
        <fullName evidence="2">Uncharacterized protein</fullName>
    </submittedName>
</protein>
<accession>A0ABQ3Y0L9</accession>
<feature type="region of interest" description="Disordered" evidence="1">
    <location>
        <begin position="1"/>
        <end position="162"/>
    </location>
</feature>
<evidence type="ECO:0000313" key="3">
    <source>
        <dbReference type="Proteomes" id="UP000609879"/>
    </source>
</evidence>
<evidence type="ECO:0000313" key="2">
    <source>
        <dbReference type="EMBL" id="GID73546.1"/>
    </source>
</evidence>
<name>A0ABQ3Y0L9_9ACTN</name>
<sequence length="188" mass="18683">MGEPERRRRRVRPSHSAAPAAAPGPGEAAGEATRPAVTTPRGSGEAAGASAGVAAGDTASGGARDAAGGGAGDAAGEAVTSPVADPVDEPDPVPAPPKVKPVEARPPRNGGGAAGRRTLGNGPGGDDREAERGLRGLVGSGSSQVSVGAALRARDAARPTDEQLAEADAHLTIVRRNWVPREDLPRNR</sequence>
<comment type="caution">
    <text evidence="2">The sequence shown here is derived from an EMBL/GenBank/DDBJ whole genome shotgun (WGS) entry which is preliminary data.</text>
</comment>